<dbReference type="AlphaFoldDB" id="A0A9D4CYK2"/>
<gene>
    <name evidence="1" type="ORF">DPMN_041399</name>
</gene>
<reference evidence="1" key="1">
    <citation type="journal article" date="2019" name="bioRxiv">
        <title>The Genome of the Zebra Mussel, Dreissena polymorpha: A Resource for Invasive Species Research.</title>
        <authorList>
            <person name="McCartney M.A."/>
            <person name="Auch B."/>
            <person name="Kono T."/>
            <person name="Mallez S."/>
            <person name="Zhang Y."/>
            <person name="Obille A."/>
            <person name="Becker A."/>
            <person name="Abrahante J.E."/>
            <person name="Garbe J."/>
            <person name="Badalamenti J.P."/>
            <person name="Herman A."/>
            <person name="Mangelson H."/>
            <person name="Liachko I."/>
            <person name="Sullivan S."/>
            <person name="Sone E.D."/>
            <person name="Koren S."/>
            <person name="Silverstein K.A.T."/>
            <person name="Beckman K.B."/>
            <person name="Gohl D.M."/>
        </authorList>
    </citation>
    <scope>NUCLEOTIDE SEQUENCE</scope>
    <source>
        <strain evidence="1">Duluth1</strain>
        <tissue evidence="1">Whole animal</tissue>
    </source>
</reference>
<comment type="caution">
    <text evidence="1">The sequence shown here is derived from an EMBL/GenBank/DDBJ whole genome shotgun (WGS) entry which is preliminary data.</text>
</comment>
<sequence>MCLDGLSTVANCLGHYCRLFATLHPVRESPAAAQTVLAPSQTVLESLQVPKRSGRLSSSLRLVPRQSLHRRRLSESLLQVPRRSGKILAPSGSLLHVP</sequence>
<dbReference type="EMBL" id="JAIWYP010000011">
    <property type="protein sequence ID" value="KAH3734939.1"/>
    <property type="molecule type" value="Genomic_DNA"/>
</dbReference>
<reference evidence="1" key="2">
    <citation type="submission" date="2020-11" db="EMBL/GenBank/DDBJ databases">
        <authorList>
            <person name="McCartney M.A."/>
            <person name="Auch B."/>
            <person name="Kono T."/>
            <person name="Mallez S."/>
            <person name="Becker A."/>
            <person name="Gohl D.M."/>
            <person name="Silverstein K.A.T."/>
            <person name="Koren S."/>
            <person name="Bechman K.B."/>
            <person name="Herman A."/>
            <person name="Abrahante J.E."/>
            <person name="Garbe J."/>
        </authorList>
    </citation>
    <scope>NUCLEOTIDE SEQUENCE</scope>
    <source>
        <strain evidence="1">Duluth1</strain>
        <tissue evidence="1">Whole animal</tissue>
    </source>
</reference>
<protein>
    <submittedName>
        <fullName evidence="1">Uncharacterized protein</fullName>
    </submittedName>
</protein>
<proteinExistence type="predicted"/>
<dbReference type="Proteomes" id="UP000828390">
    <property type="component" value="Unassembled WGS sequence"/>
</dbReference>
<organism evidence="1 2">
    <name type="scientific">Dreissena polymorpha</name>
    <name type="common">Zebra mussel</name>
    <name type="synonym">Mytilus polymorpha</name>
    <dbReference type="NCBI Taxonomy" id="45954"/>
    <lineage>
        <taxon>Eukaryota</taxon>
        <taxon>Metazoa</taxon>
        <taxon>Spiralia</taxon>
        <taxon>Lophotrochozoa</taxon>
        <taxon>Mollusca</taxon>
        <taxon>Bivalvia</taxon>
        <taxon>Autobranchia</taxon>
        <taxon>Heteroconchia</taxon>
        <taxon>Euheterodonta</taxon>
        <taxon>Imparidentia</taxon>
        <taxon>Neoheterodontei</taxon>
        <taxon>Myida</taxon>
        <taxon>Dreissenoidea</taxon>
        <taxon>Dreissenidae</taxon>
        <taxon>Dreissena</taxon>
    </lineage>
</organism>
<accession>A0A9D4CYK2</accession>
<keyword evidence="2" id="KW-1185">Reference proteome</keyword>
<name>A0A9D4CYK2_DREPO</name>
<evidence type="ECO:0000313" key="1">
    <source>
        <dbReference type="EMBL" id="KAH3734939.1"/>
    </source>
</evidence>
<evidence type="ECO:0000313" key="2">
    <source>
        <dbReference type="Proteomes" id="UP000828390"/>
    </source>
</evidence>